<dbReference type="InterPro" id="IPR011330">
    <property type="entry name" value="Glyco_hydro/deAcase_b/a-brl"/>
</dbReference>
<dbReference type="InterPro" id="IPR002509">
    <property type="entry name" value="NODB_dom"/>
</dbReference>
<sequence>MFLIAFIYAQNMTSISVDSIIENNEEFDANLNSNNKKVIYLTFDDGPSYKVTNKILDILKEKEVKATFFVIGNQIEDREDTLKRINNEGHSIGLHTFSHKYNCVYCSEDIFIKEMVDCRNEINRVTGTSPNIIRFPGGSYKHLNKKYLKRLHDNDFKIYDWNADSTDGLNPKLAPSKIYRKATKGSDGLRAINLLMDCADTGS</sequence>
<dbReference type="Gene3D" id="3.20.20.370">
    <property type="entry name" value="Glycoside hydrolase/deacetylase"/>
    <property type="match status" value="1"/>
</dbReference>
<feature type="non-terminal residue" evidence="2">
    <location>
        <position position="203"/>
    </location>
</feature>
<gene>
    <name evidence="2" type="ORF">GNF83_16425</name>
</gene>
<evidence type="ECO:0000313" key="3">
    <source>
        <dbReference type="Proteomes" id="UP001288944"/>
    </source>
</evidence>
<dbReference type="SUPFAM" id="SSF88713">
    <property type="entry name" value="Glycoside hydrolase/deacetylase"/>
    <property type="match status" value="1"/>
</dbReference>
<accession>A0AAW9K705</accession>
<dbReference type="PROSITE" id="PS51677">
    <property type="entry name" value="NODB"/>
    <property type="match status" value="1"/>
</dbReference>
<reference evidence="2" key="1">
    <citation type="submission" date="2019-11" db="EMBL/GenBank/DDBJ databases">
        <title>Characterization of Clostridium perfringens isolates from swine manure treated agricultural soils.</title>
        <authorList>
            <person name="Wushke S.T."/>
        </authorList>
    </citation>
    <scope>NUCLEOTIDE SEQUENCE</scope>
    <source>
        <strain evidence="2">X62</strain>
    </source>
</reference>
<dbReference type="GO" id="GO:0005975">
    <property type="term" value="P:carbohydrate metabolic process"/>
    <property type="evidence" value="ECO:0007669"/>
    <property type="project" value="InterPro"/>
</dbReference>
<evidence type="ECO:0000313" key="2">
    <source>
        <dbReference type="EMBL" id="MDZ7542740.1"/>
    </source>
</evidence>
<proteinExistence type="predicted"/>
<dbReference type="AlphaFoldDB" id="A0AAW9K705"/>
<protein>
    <submittedName>
        <fullName evidence="2">Polysaccharide deacetylase family protein</fullName>
    </submittedName>
</protein>
<name>A0AAW9K705_CLOPF</name>
<dbReference type="Pfam" id="PF01522">
    <property type="entry name" value="Polysacc_deac_1"/>
    <property type="match status" value="1"/>
</dbReference>
<dbReference type="GO" id="GO:0016810">
    <property type="term" value="F:hydrolase activity, acting on carbon-nitrogen (but not peptide) bonds"/>
    <property type="evidence" value="ECO:0007669"/>
    <property type="project" value="InterPro"/>
</dbReference>
<dbReference type="Proteomes" id="UP001288944">
    <property type="component" value="Unassembled WGS sequence"/>
</dbReference>
<comment type="caution">
    <text evidence="2">The sequence shown here is derived from an EMBL/GenBank/DDBJ whole genome shotgun (WGS) entry which is preliminary data.</text>
</comment>
<dbReference type="PANTHER" id="PTHR10587:SF125">
    <property type="entry name" value="POLYSACCHARIDE DEACETYLASE YHEN-RELATED"/>
    <property type="match status" value="1"/>
</dbReference>
<evidence type="ECO:0000259" key="1">
    <source>
        <dbReference type="PROSITE" id="PS51677"/>
    </source>
</evidence>
<organism evidence="2 3">
    <name type="scientific">Clostridium perfringens</name>
    <dbReference type="NCBI Taxonomy" id="1502"/>
    <lineage>
        <taxon>Bacteria</taxon>
        <taxon>Bacillati</taxon>
        <taxon>Bacillota</taxon>
        <taxon>Clostridia</taxon>
        <taxon>Eubacteriales</taxon>
        <taxon>Clostridiaceae</taxon>
        <taxon>Clostridium</taxon>
    </lineage>
</organism>
<dbReference type="InterPro" id="IPR050248">
    <property type="entry name" value="Polysacc_deacetylase_ArnD"/>
</dbReference>
<feature type="domain" description="NodB homology" evidence="1">
    <location>
        <begin position="37"/>
        <end position="203"/>
    </location>
</feature>
<dbReference type="PANTHER" id="PTHR10587">
    <property type="entry name" value="GLYCOSYL TRANSFERASE-RELATED"/>
    <property type="match status" value="1"/>
</dbReference>
<dbReference type="EMBL" id="WNUR01000441">
    <property type="protein sequence ID" value="MDZ7542740.1"/>
    <property type="molecule type" value="Genomic_DNA"/>
</dbReference>